<evidence type="ECO:0000256" key="8">
    <source>
        <dbReference type="SAM" id="SignalP"/>
    </source>
</evidence>
<dbReference type="FunFam" id="3.20.20.80:FF:000080">
    <property type="entry name" value="Beta-glucuronidase UidA"/>
    <property type="match status" value="1"/>
</dbReference>
<evidence type="ECO:0000256" key="3">
    <source>
        <dbReference type="ARBA" id="ARBA00012761"/>
    </source>
</evidence>
<accession>A0A7R9KUY3</accession>
<keyword evidence="13" id="KW-1185">Reference proteome</keyword>
<dbReference type="EMBL" id="OC861502">
    <property type="protein sequence ID" value="CAD7629502.1"/>
    <property type="molecule type" value="Genomic_DNA"/>
</dbReference>
<feature type="domain" description="Glycosyl hydrolases family 2 sugar binding" evidence="11">
    <location>
        <begin position="32"/>
        <end position="213"/>
    </location>
</feature>
<dbReference type="GO" id="GO:0004566">
    <property type="term" value="F:beta-glucuronidase activity"/>
    <property type="evidence" value="ECO:0007669"/>
    <property type="project" value="UniProtKB-EC"/>
</dbReference>
<feature type="domain" description="Glycoside hydrolase family 2 catalytic" evidence="10">
    <location>
        <begin position="542"/>
        <end position="682"/>
    </location>
</feature>
<dbReference type="AlphaFoldDB" id="A0A7R9KUY3"/>
<dbReference type="NCBIfam" id="NF007538">
    <property type="entry name" value="PRK10150.1"/>
    <property type="match status" value="1"/>
</dbReference>
<organism evidence="12">
    <name type="scientific">Medioppia subpectinata</name>
    <dbReference type="NCBI Taxonomy" id="1979941"/>
    <lineage>
        <taxon>Eukaryota</taxon>
        <taxon>Metazoa</taxon>
        <taxon>Ecdysozoa</taxon>
        <taxon>Arthropoda</taxon>
        <taxon>Chelicerata</taxon>
        <taxon>Arachnida</taxon>
        <taxon>Acari</taxon>
        <taxon>Acariformes</taxon>
        <taxon>Sarcoptiformes</taxon>
        <taxon>Oribatida</taxon>
        <taxon>Brachypylina</taxon>
        <taxon>Oppioidea</taxon>
        <taxon>Oppiidae</taxon>
        <taxon>Medioppia</taxon>
    </lineage>
</organism>
<comment type="activity regulation">
    <text evidence="7">Inhibited by L-aspartic acid.</text>
</comment>
<reference evidence="12" key="1">
    <citation type="submission" date="2020-11" db="EMBL/GenBank/DDBJ databases">
        <authorList>
            <person name="Tran Van P."/>
        </authorList>
    </citation>
    <scope>NUCLEOTIDE SEQUENCE</scope>
</reference>
<dbReference type="GO" id="GO:0030246">
    <property type="term" value="F:carbohydrate binding"/>
    <property type="evidence" value="ECO:0007669"/>
    <property type="project" value="TreeGrafter"/>
</dbReference>
<dbReference type="PANTHER" id="PTHR10066:SF67">
    <property type="entry name" value="BETA-GLUCURONIDASE"/>
    <property type="match status" value="1"/>
</dbReference>
<evidence type="ECO:0000256" key="5">
    <source>
        <dbReference type="ARBA" id="ARBA00022801"/>
    </source>
</evidence>
<dbReference type="PROSITE" id="PS00608">
    <property type="entry name" value="GLYCOSYL_HYDROL_F2_2"/>
    <property type="match status" value="1"/>
</dbReference>
<dbReference type="FunFam" id="2.60.120.260:FF:000027">
    <property type="entry name" value="Beta-glucuronidase"/>
    <property type="match status" value="1"/>
</dbReference>
<dbReference type="InterPro" id="IPR013783">
    <property type="entry name" value="Ig-like_fold"/>
</dbReference>
<dbReference type="Gene3D" id="3.20.20.80">
    <property type="entry name" value="Glycosidases"/>
    <property type="match status" value="2"/>
</dbReference>
<comment type="similarity">
    <text evidence="2 7">Belongs to the glycosyl hydrolase 2 family.</text>
</comment>
<evidence type="ECO:0000256" key="7">
    <source>
        <dbReference type="RuleBase" id="RU361154"/>
    </source>
</evidence>
<keyword evidence="5 7" id="KW-0378">Hydrolase</keyword>
<dbReference type="InterPro" id="IPR017853">
    <property type="entry name" value="GH"/>
</dbReference>
<dbReference type="GO" id="GO:0005615">
    <property type="term" value="C:extracellular space"/>
    <property type="evidence" value="ECO:0007669"/>
    <property type="project" value="TreeGrafter"/>
</dbReference>
<evidence type="ECO:0000313" key="13">
    <source>
        <dbReference type="Proteomes" id="UP000759131"/>
    </source>
</evidence>
<dbReference type="InterPro" id="IPR006103">
    <property type="entry name" value="Glyco_hydro_2_cat"/>
</dbReference>
<keyword evidence="6 7" id="KW-0326">Glycosidase</keyword>
<dbReference type="Pfam" id="PF02837">
    <property type="entry name" value="Glyco_hydro_2_N"/>
    <property type="match status" value="1"/>
</dbReference>
<protein>
    <recommendedName>
        <fullName evidence="4 7">Beta-glucuronidase</fullName>
        <ecNumber evidence="3 7">3.2.1.31</ecNumber>
    </recommendedName>
</protein>
<dbReference type="InterPro" id="IPR006102">
    <property type="entry name" value="Ig-like_GH2"/>
</dbReference>
<comment type="catalytic activity">
    <reaction evidence="7">
        <text>a beta-D-glucuronoside + H2O = D-glucuronate + an alcohol</text>
        <dbReference type="Rhea" id="RHEA:17633"/>
        <dbReference type="ChEBI" id="CHEBI:15377"/>
        <dbReference type="ChEBI" id="CHEBI:30879"/>
        <dbReference type="ChEBI" id="CHEBI:58720"/>
        <dbReference type="ChEBI" id="CHEBI:83411"/>
        <dbReference type="EC" id="3.2.1.31"/>
    </reaction>
</comment>
<keyword evidence="8" id="KW-0732">Signal</keyword>
<keyword evidence="7" id="KW-0458">Lysosome</keyword>
<dbReference type="InterPro" id="IPR006104">
    <property type="entry name" value="Glyco_hydro_2_N"/>
</dbReference>
<dbReference type="Gene3D" id="2.60.40.10">
    <property type="entry name" value="Immunoglobulins"/>
    <property type="match status" value="1"/>
</dbReference>
<evidence type="ECO:0000259" key="11">
    <source>
        <dbReference type="Pfam" id="PF02837"/>
    </source>
</evidence>
<dbReference type="EMBL" id="CAJPIZ010006927">
    <property type="protein sequence ID" value="CAG2109932.1"/>
    <property type="molecule type" value="Genomic_DNA"/>
</dbReference>
<evidence type="ECO:0000256" key="1">
    <source>
        <dbReference type="ARBA" id="ARBA00003025"/>
    </source>
</evidence>
<dbReference type="SUPFAM" id="SSF49785">
    <property type="entry name" value="Galactose-binding domain-like"/>
    <property type="match status" value="1"/>
</dbReference>
<dbReference type="OrthoDB" id="408532at2759"/>
<dbReference type="GO" id="GO:0005975">
    <property type="term" value="P:carbohydrate metabolic process"/>
    <property type="evidence" value="ECO:0007669"/>
    <property type="project" value="InterPro"/>
</dbReference>
<evidence type="ECO:0000256" key="6">
    <source>
        <dbReference type="ARBA" id="ARBA00023295"/>
    </source>
</evidence>
<dbReference type="SUPFAM" id="SSF51445">
    <property type="entry name" value="(Trans)glycosidases"/>
    <property type="match status" value="2"/>
</dbReference>
<dbReference type="PRINTS" id="PR00132">
    <property type="entry name" value="GLHYDRLASE2"/>
</dbReference>
<comment type="subunit">
    <text evidence="7">Homotetramer.</text>
</comment>
<dbReference type="EC" id="3.2.1.31" evidence="3 7"/>
<dbReference type="Pfam" id="PF00703">
    <property type="entry name" value="Glyco_hydro_2"/>
    <property type="match status" value="1"/>
</dbReference>
<proteinExistence type="inferred from homology"/>
<dbReference type="InterPro" id="IPR023232">
    <property type="entry name" value="Glyco_hydro_2_AS"/>
</dbReference>
<evidence type="ECO:0000259" key="9">
    <source>
        <dbReference type="Pfam" id="PF00703"/>
    </source>
</evidence>
<dbReference type="Proteomes" id="UP000759131">
    <property type="component" value="Unassembled WGS sequence"/>
</dbReference>
<name>A0A7R9KUY3_9ACAR</name>
<dbReference type="GO" id="GO:0019391">
    <property type="term" value="P:glucuronoside catabolic process"/>
    <property type="evidence" value="ECO:0007669"/>
    <property type="project" value="TreeGrafter"/>
</dbReference>
<gene>
    <name evidence="12" type="ORF">OSB1V03_LOCUS9918</name>
</gene>
<feature type="domain" description="Glycoside hydrolase family 2 catalytic" evidence="10">
    <location>
        <begin position="317"/>
        <end position="535"/>
    </location>
</feature>
<evidence type="ECO:0000256" key="4">
    <source>
        <dbReference type="ARBA" id="ARBA00016205"/>
    </source>
</evidence>
<dbReference type="FunFam" id="2.60.40.10:FF:000628">
    <property type="entry name" value="Beta-glucuronidase"/>
    <property type="match status" value="1"/>
</dbReference>
<feature type="signal peptide" evidence="8">
    <location>
        <begin position="1"/>
        <end position="19"/>
    </location>
</feature>
<dbReference type="Pfam" id="PF02836">
    <property type="entry name" value="Glyco_hydro_2_C"/>
    <property type="match status" value="2"/>
</dbReference>
<evidence type="ECO:0000313" key="12">
    <source>
        <dbReference type="EMBL" id="CAD7629502.1"/>
    </source>
</evidence>
<feature type="chain" id="PRO_5035679983" description="Beta-glucuronidase" evidence="8">
    <location>
        <begin position="20"/>
        <end position="699"/>
    </location>
</feature>
<dbReference type="PANTHER" id="PTHR10066">
    <property type="entry name" value="BETA-GLUCURONIDASE"/>
    <property type="match status" value="1"/>
</dbReference>
<dbReference type="InterPro" id="IPR006101">
    <property type="entry name" value="Glyco_hydro_2"/>
</dbReference>
<evidence type="ECO:0000256" key="2">
    <source>
        <dbReference type="ARBA" id="ARBA00007401"/>
    </source>
</evidence>
<dbReference type="InterPro" id="IPR008979">
    <property type="entry name" value="Galactose-bd-like_sf"/>
</dbReference>
<dbReference type="SUPFAM" id="SSF49303">
    <property type="entry name" value="beta-Galactosidase/glucuronidase domain"/>
    <property type="match status" value="1"/>
</dbReference>
<dbReference type="InterPro" id="IPR023230">
    <property type="entry name" value="Glyco_hydro_2_CS"/>
</dbReference>
<sequence length="699" mass="79699">MIPVVFISVVSGLWSDCWALYPRESETRDVRLLDDVWHFRAIPLGDDQNTGFDKKWFEKPLSERGEVIPMPVPSSFNDITQSRFIRDYAGWVWYDRNFFVTDDWSDPSLVVILHFGSAHYESIVYVNGVEVVRHIGGHLPFAADVTKHLNFGANNRITVALNNILTPSTVPQGTITYKNDTQLFPKGFYETTTNFDFMNYAGIHRHVSLYALPVDHIDDIAVTTDIKDSTTGVIHYEISHSVKTSAAECVVEVMDKSGKKVAEAKGYSGSITIPNAILWWPYTTNSNPGYLYTLRVSLVASGKTADVYYQRVGIRTVRATDKEVLINGKPFYFRGFGKHEDANVRGKGLDLAFIAKDMNLIKWIGANSFRTSHYPYSEELMDMCDEQGIVVIDECPAVALSAFTDVLQKQHLQTITEMIARDKNRPSVVMWSIANEPQSDKAEAEEYFRVISTHARSLDKSRPITAAINKDFSNDKMAQFLDVLMINRYYGWYSDTGYTQVIDLQLTTNLRQWHKTFAKPLMISEYGADTLAGLHMFALDKLIAVFTILTYYGWYSDTGYTQVIDLQLTTNLRQWHKTFAKPLMISEYGADTLAGLHMDPSYVFTEEFESEFMMEYHKSFDKLIAEGYFVGEHIWNFADFMTDQKHGSSGTDRVVGNRKGIFTRERQPKAGARVLRCRYWRLAPLKPQEHNGISYCPAV</sequence>
<dbReference type="Gene3D" id="2.60.120.260">
    <property type="entry name" value="Galactose-binding domain-like"/>
    <property type="match status" value="1"/>
</dbReference>
<evidence type="ECO:0000259" key="10">
    <source>
        <dbReference type="Pfam" id="PF02836"/>
    </source>
</evidence>
<dbReference type="InterPro" id="IPR036156">
    <property type="entry name" value="Beta-gal/glucu_dom_sf"/>
</dbReference>
<comment type="function">
    <text evidence="1 7">Plays an important role in the degradation of dermatan and keratan sulfates.</text>
</comment>
<feature type="domain" description="Glycoside hydrolase family 2 immunoglobulin-like beta-sandwich" evidence="9">
    <location>
        <begin position="216"/>
        <end position="315"/>
    </location>
</feature>
<dbReference type="PROSITE" id="PS00719">
    <property type="entry name" value="GLYCOSYL_HYDROL_F2_1"/>
    <property type="match status" value="1"/>
</dbReference>